<proteinExistence type="predicted"/>
<organism evidence="2 3">
    <name type="scientific">Trinickia symbiotica</name>
    <dbReference type="NCBI Taxonomy" id="863227"/>
    <lineage>
        <taxon>Bacteria</taxon>
        <taxon>Pseudomonadati</taxon>
        <taxon>Pseudomonadota</taxon>
        <taxon>Betaproteobacteria</taxon>
        <taxon>Burkholderiales</taxon>
        <taxon>Burkholderiaceae</taxon>
        <taxon>Trinickia</taxon>
    </lineage>
</organism>
<keyword evidence="1" id="KW-0812">Transmembrane</keyword>
<keyword evidence="1" id="KW-0472">Membrane</keyword>
<accession>A0A2T3XYW2</accession>
<dbReference type="Proteomes" id="UP000240638">
    <property type="component" value="Unassembled WGS sequence"/>
</dbReference>
<feature type="transmembrane region" description="Helical" evidence="1">
    <location>
        <begin position="6"/>
        <end position="25"/>
    </location>
</feature>
<evidence type="ECO:0000256" key="1">
    <source>
        <dbReference type="SAM" id="Phobius"/>
    </source>
</evidence>
<keyword evidence="1" id="KW-1133">Transmembrane helix</keyword>
<evidence type="ECO:0000313" key="3">
    <source>
        <dbReference type="Proteomes" id="UP000240638"/>
    </source>
</evidence>
<name>A0A2T3XYW2_9BURK</name>
<gene>
    <name evidence="2" type="ORF">C9I57_08215</name>
</gene>
<reference evidence="2 3" key="1">
    <citation type="submission" date="2018-03" db="EMBL/GenBank/DDBJ databases">
        <title>Whole genome analyses suggest that Burkholderia sensu lato contains two further novel genera in the rhizoxinica-symbiotica group Mycetohabitans gen. nov., and Trinickia gen. nov.: implications for the evolution of diazotrophy and nodulation in the Burkholderiaceae.</title>
        <authorList>
            <person name="Estrada De Los Santos P."/>
            <person name="Palmer M."/>
            <person name="Chavez-Ramirez B."/>
            <person name="Steenkamp E.T."/>
            <person name="Hirsch A.M."/>
            <person name="Manyaka P."/>
            <person name="Maluk M."/>
            <person name="Lafos M."/>
            <person name="Crook M."/>
            <person name="Gross E."/>
            <person name="Simon M.F."/>
            <person name="Bueno Dos Reis Junior F."/>
            <person name="Poole P.S."/>
            <person name="Venter S.N."/>
            <person name="James E.K."/>
        </authorList>
    </citation>
    <scope>NUCLEOTIDE SEQUENCE [LARGE SCALE GENOMIC DNA]</scope>
    <source>
        <strain evidence="2 3">JPY-366</strain>
    </source>
</reference>
<dbReference type="AlphaFoldDB" id="A0A2T3XYW2"/>
<dbReference type="EMBL" id="PYUC01000003">
    <property type="protein sequence ID" value="PTB21713.1"/>
    <property type="molecule type" value="Genomic_DNA"/>
</dbReference>
<comment type="caution">
    <text evidence="2">The sequence shown here is derived from an EMBL/GenBank/DDBJ whole genome shotgun (WGS) entry which is preliminary data.</text>
</comment>
<protein>
    <submittedName>
        <fullName evidence="2">Uncharacterized protein</fullName>
    </submittedName>
</protein>
<evidence type="ECO:0000313" key="2">
    <source>
        <dbReference type="EMBL" id="PTB21713.1"/>
    </source>
</evidence>
<sequence length="60" mass="6756">MEKWIVVGGIWLLVMVCLTLFIRGASPARNRALAMARSRERRLKLLEAADARETATASER</sequence>
<dbReference type="RefSeq" id="WP_107150103.1">
    <property type="nucleotide sequence ID" value="NZ_PYUC01000003.1"/>
</dbReference>